<dbReference type="EMBL" id="BSPC01000011">
    <property type="protein sequence ID" value="GLS18376.1"/>
    <property type="molecule type" value="Genomic_DNA"/>
</dbReference>
<keyword evidence="4" id="KW-1185">Reference proteome</keyword>
<dbReference type="SUPFAM" id="SSF51735">
    <property type="entry name" value="NAD(P)-binding Rossmann-fold domains"/>
    <property type="match status" value="1"/>
</dbReference>
<dbReference type="Pfam" id="PF00106">
    <property type="entry name" value="adh_short"/>
    <property type="match status" value="1"/>
</dbReference>
<dbReference type="InterPro" id="IPR051737">
    <property type="entry name" value="L-xylulose/Carbonyl_redctase"/>
</dbReference>
<sequence length="247" mass="25583">MVDLSRTPITVIGASRGLGRVLAETFHRLGAPVLAVARGQSGLDALARDMPGVAVLACDASAADAPEHVFAVQTPRVLVLCGGAMPPCRPFPELDWEAFSDNWNTDVRMSFHFLQAALARPLPPGTTVVTITSGAVRQGSPISGGYAGAKQMQIFMTGYAQKAAERAGLDLRFLSLAPARLMPQTDIGAAGVRGYAAYNGTTEAAFLEAMGPGLNPQQVADALLDLIGEAKPGGNFIVSPEGVAALG</sequence>
<dbReference type="PANTHER" id="PTHR44252:SF3">
    <property type="entry name" value="D-ERYTHRULOSE REDUCTASE-RELATED"/>
    <property type="match status" value="1"/>
</dbReference>
<organism evidence="3 4">
    <name type="scientific">Labrys miyagiensis</name>
    <dbReference type="NCBI Taxonomy" id="346912"/>
    <lineage>
        <taxon>Bacteria</taxon>
        <taxon>Pseudomonadati</taxon>
        <taxon>Pseudomonadota</taxon>
        <taxon>Alphaproteobacteria</taxon>
        <taxon>Hyphomicrobiales</taxon>
        <taxon>Xanthobacteraceae</taxon>
        <taxon>Labrys</taxon>
    </lineage>
</organism>
<dbReference type="PANTHER" id="PTHR44252">
    <property type="entry name" value="D-ERYTHRULOSE REDUCTASE"/>
    <property type="match status" value="1"/>
</dbReference>
<name>A0ABQ6CDP1_9HYPH</name>
<gene>
    <name evidence="3" type="ORF">GCM10007874_13930</name>
</gene>
<reference evidence="4" key="1">
    <citation type="journal article" date="2019" name="Int. J. Syst. Evol. Microbiol.">
        <title>The Global Catalogue of Microorganisms (GCM) 10K type strain sequencing project: providing services to taxonomists for standard genome sequencing and annotation.</title>
        <authorList>
            <consortium name="The Broad Institute Genomics Platform"/>
            <consortium name="The Broad Institute Genome Sequencing Center for Infectious Disease"/>
            <person name="Wu L."/>
            <person name="Ma J."/>
        </authorList>
    </citation>
    <scope>NUCLEOTIDE SEQUENCE [LARGE SCALE GENOMIC DNA]</scope>
    <source>
        <strain evidence="4">NBRC 101365</strain>
    </source>
</reference>
<comment type="caution">
    <text evidence="3">The sequence shown here is derived from an EMBL/GenBank/DDBJ whole genome shotgun (WGS) entry which is preliminary data.</text>
</comment>
<dbReference type="RefSeq" id="WP_284311188.1">
    <property type="nucleotide sequence ID" value="NZ_BSPC01000011.1"/>
</dbReference>
<evidence type="ECO:0000313" key="3">
    <source>
        <dbReference type="EMBL" id="GLS18376.1"/>
    </source>
</evidence>
<evidence type="ECO:0000256" key="2">
    <source>
        <dbReference type="ARBA" id="ARBA00022857"/>
    </source>
</evidence>
<comment type="similarity">
    <text evidence="1">Belongs to the short-chain dehydrogenases/reductases (SDR) family.</text>
</comment>
<dbReference type="InterPro" id="IPR036291">
    <property type="entry name" value="NAD(P)-bd_dom_sf"/>
</dbReference>
<keyword evidence="2" id="KW-0521">NADP</keyword>
<proteinExistence type="inferred from homology"/>
<dbReference type="InterPro" id="IPR002347">
    <property type="entry name" value="SDR_fam"/>
</dbReference>
<dbReference type="CDD" id="cd05233">
    <property type="entry name" value="SDR_c"/>
    <property type="match status" value="1"/>
</dbReference>
<evidence type="ECO:0000313" key="4">
    <source>
        <dbReference type="Proteomes" id="UP001156882"/>
    </source>
</evidence>
<protein>
    <submittedName>
        <fullName evidence="3">Short-chain dehydrogenase</fullName>
    </submittedName>
</protein>
<dbReference type="Gene3D" id="3.40.50.720">
    <property type="entry name" value="NAD(P)-binding Rossmann-like Domain"/>
    <property type="match status" value="1"/>
</dbReference>
<accession>A0ABQ6CDP1</accession>
<dbReference type="Proteomes" id="UP001156882">
    <property type="component" value="Unassembled WGS sequence"/>
</dbReference>
<evidence type="ECO:0000256" key="1">
    <source>
        <dbReference type="ARBA" id="ARBA00006484"/>
    </source>
</evidence>